<dbReference type="RefSeq" id="WP_377244116.1">
    <property type="nucleotide sequence ID" value="NZ_JBHLXP010000003.1"/>
</dbReference>
<dbReference type="SMART" id="SM00897">
    <property type="entry name" value="FIST"/>
    <property type="match status" value="1"/>
</dbReference>
<gene>
    <name evidence="3" type="primary">nosP</name>
    <name evidence="3" type="ORF">ACFFJP_12055</name>
</gene>
<organism evidence="3 4">
    <name type="scientific">Rheinheimera tilapiae</name>
    <dbReference type="NCBI Taxonomy" id="875043"/>
    <lineage>
        <taxon>Bacteria</taxon>
        <taxon>Pseudomonadati</taxon>
        <taxon>Pseudomonadota</taxon>
        <taxon>Gammaproteobacteria</taxon>
        <taxon>Chromatiales</taxon>
        <taxon>Chromatiaceae</taxon>
        <taxon>Rheinheimera</taxon>
    </lineage>
</organism>
<comment type="caution">
    <text evidence="3">The sequence shown here is derived from an EMBL/GenBank/DDBJ whole genome shotgun (WGS) entry which is preliminary data.</text>
</comment>
<dbReference type="SMART" id="SM01204">
    <property type="entry name" value="FIST_C"/>
    <property type="match status" value="1"/>
</dbReference>
<dbReference type="PANTHER" id="PTHR40252:SF2">
    <property type="entry name" value="BLR0328 PROTEIN"/>
    <property type="match status" value="1"/>
</dbReference>
<name>A0ABV6BDU4_9GAMM</name>
<evidence type="ECO:0000259" key="1">
    <source>
        <dbReference type="SMART" id="SM00897"/>
    </source>
</evidence>
<proteinExistence type="predicted"/>
<dbReference type="Proteomes" id="UP001589813">
    <property type="component" value="Unassembled WGS sequence"/>
</dbReference>
<keyword evidence="4" id="KW-1185">Reference proteome</keyword>
<sequence length="382" mass="41016">MSCRSDLIVAAMSAAADARVAVAELAAQLLPAKPGFVLFFCSAEYDRSALEHAFAHFFAGVTLAGCTTAGEITPRGYDQGTICALGFSASHFQVAKACIQDLAAFDLLQAQQLVDGLLQHNQPQALPPTARPFVLTLLDGLSAQEEMVLLALEAALGNIAHFGGSAGDDNLLSATHIFVDGRFYQGAAAVIMLHTTLPFEVFSTHHVSALSDKLVVTAASADMRTVHELNAEPAALAYAAAIGCQVTDLNATVFALHPLAVRIGKDYYVRSIQRVHADNSLTFYCAVGQGAVLTTMQPQPILPDLQQRFAEIEQRIGEPLITIGCDCVLRRLESTERQTLQQASEFFRAHRVFGFNTYGEHFQGVHLNQTFTGVVIAQPAEG</sequence>
<reference evidence="3 4" key="1">
    <citation type="submission" date="2024-09" db="EMBL/GenBank/DDBJ databases">
        <authorList>
            <person name="Sun Q."/>
            <person name="Mori K."/>
        </authorList>
    </citation>
    <scope>NUCLEOTIDE SEQUENCE [LARGE SCALE GENOMIC DNA]</scope>
    <source>
        <strain evidence="3 4">KCTC 23315</strain>
    </source>
</reference>
<feature type="domain" description="FIST C-domain" evidence="2">
    <location>
        <begin position="234"/>
        <end position="364"/>
    </location>
</feature>
<feature type="domain" description="FIST" evidence="1">
    <location>
        <begin position="33"/>
        <end position="233"/>
    </location>
</feature>
<dbReference type="Pfam" id="PF08495">
    <property type="entry name" value="FIST"/>
    <property type="match status" value="1"/>
</dbReference>
<protein>
    <submittedName>
        <fullName evidence="3">Nitric oxide-sensing protein NosP</fullName>
    </submittedName>
</protein>
<dbReference type="PANTHER" id="PTHR40252">
    <property type="entry name" value="BLR0328 PROTEIN"/>
    <property type="match status" value="1"/>
</dbReference>
<dbReference type="Pfam" id="PF10442">
    <property type="entry name" value="FIST_C"/>
    <property type="match status" value="1"/>
</dbReference>
<dbReference type="InterPro" id="IPR019494">
    <property type="entry name" value="FIST_C"/>
</dbReference>
<dbReference type="InterPro" id="IPR013702">
    <property type="entry name" value="FIST_domain_N"/>
</dbReference>
<evidence type="ECO:0000259" key="2">
    <source>
        <dbReference type="SMART" id="SM01204"/>
    </source>
</evidence>
<evidence type="ECO:0000313" key="4">
    <source>
        <dbReference type="Proteomes" id="UP001589813"/>
    </source>
</evidence>
<accession>A0ABV6BDU4</accession>
<dbReference type="NCBIfam" id="NF041558">
    <property type="entry name" value="NosP"/>
    <property type="match status" value="1"/>
</dbReference>
<dbReference type="EMBL" id="JBHLXP010000003">
    <property type="protein sequence ID" value="MFC0049020.1"/>
    <property type="molecule type" value="Genomic_DNA"/>
</dbReference>
<evidence type="ECO:0000313" key="3">
    <source>
        <dbReference type="EMBL" id="MFC0049020.1"/>
    </source>
</evidence>